<dbReference type="AlphaFoldDB" id="A0A2M4D746"/>
<dbReference type="EMBL" id="GGFL01009189">
    <property type="protein sequence ID" value="MBW73367.1"/>
    <property type="molecule type" value="Transcribed_RNA"/>
</dbReference>
<feature type="signal peptide" evidence="1">
    <location>
        <begin position="1"/>
        <end position="20"/>
    </location>
</feature>
<evidence type="ECO:0000256" key="1">
    <source>
        <dbReference type="SAM" id="SignalP"/>
    </source>
</evidence>
<proteinExistence type="predicted"/>
<accession>A0A2M4D746</accession>
<organism evidence="2">
    <name type="scientific">Anopheles darlingi</name>
    <name type="common">Mosquito</name>
    <dbReference type="NCBI Taxonomy" id="43151"/>
    <lineage>
        <taxon>Eukaryota</taxon>
        <taxon>Metazoa</taxon>
        <taxon>Ecdysozoa</taxon>
        <taxon>Arthropoda</taxon>
        <taxon>Hexapoda</taxon>
        <taxon>Insecta</taxon>
        <taxon>Pterygota</taxon>
        <taxon>Neoptera</taxon>
        <taxon>Endopterygota</taxon>
        <taxon>Diptera</taxon>
        <taxon>Nematocera</taxon>
        <taxon>Culicoidea</taxon>
        <taxon>Culicidae</taxon>
        <taxon>Anophelinae</taxon>
        <taxon>Anopheles</taxon>
    </lineage>
</organism>
<name>A0A2M4D746_ANODA</name>
<sequence length="67" mass="7768">MPRWKHQRGTFLLHLHPFLAVPLPAPAMSCSLFEAFDYGFAHNQRYPAHHGFHFQIHYPVPFDGGPQ</sequence>
<feature type="chain" id="PRO_5014824540" evidence="1">
    <location>
        <begin position="21"/>
        <end position="67"/>
    </location>
</feature>
<keyword evidence="1" id="KW-0732">Signal</keyword>
<protein>
    <submittedName>
        <fullName evidence="2">Putative secreted protein</fullName>
    </submittedName>
</protein>
<evidence type="ECO:0000313" key="2">
    <source>
        <dbReference type="EMBL" id="MBW73367.1"/>
    </source>
</evidence>
<reference evidence="2" key="1">
    <citation type="submission" date="2018-01" db="EMBL/GenBank/DDBJ databases">
        <title>An insight into the sialome of Amazonian anophelines.</title>
        <authorList>
            <person name="Ribeiro J.M."/>
            <person name="Scarpassa V."/>
            <person name="Calvo E."/>
        </authorList>
    </citation>
    <scope>NUCLEOTIDE SEQUENCE</scope>
</reference>